<organism evidence="2 3">
    <name type="scientific">Variovorax guangxiensis</name>
    <dbReference type="NCBI Taxonomy" id="1775474"/>
    <lineage>
        <taxon>Bacteria</taxon>
        <taxon>Pseudomonadati</taxon>
        <taxon>Pseudomonadota</taxon>
        <taxon>Betaproteobacteria</taxon>
        <taxon>Burkholderiales</taxon>
        <taxon>Comamonadaceae</taxon>
        <taxon>Variovorax</taxon>
    </lineage>
</organism>
<dbReference type="PANTHER" id="PTHR48207:SF4">
    <property type="entry name" value="BLL6097 PROTEIN"/>
    <property type="match status" value="1"/>
</dbReference>
<dbReference type="RefSeq" id="WP_140841534.1">
    <property type="nucleotide sequence ID" value="NZ_RCZI01000002.1"/>
</dbReference>
<dbReference type="AlphaFoldDB" id="A0A502DY52"/>
<dbReference type="Gene3D" id="3.40.50.10540">
    <property type="entry name" value="Crotonobetainyl-coa:carnitine coa-transferase, domain 1"/>
    <property type="match status" value="1"/>
</dbReference>
<dbReference type="Proteomes" id="UP000319212">
    <property type="component" value="Unassembled WGS sequence"/>
</dbReference>
<sequence length="395" mass="43300">MAGPLNGLRILDMTSVLMGPFATQVLADLGADVIKVEAPEGDTIRHLGPMRNPGMSAGFLHVNRNKRSVVLDVKQSEAREKLLALARTSDVFVSNVRPAALARLGLAYEDFIRVNPSMIYVTLVGYGQKGPYAARAAYDDMIQAVCAIPTLIAQVGDGVPRYVPLAIVDRIVGQAAATATLAAVIHRMKTGEGQTVEIPMFETMVPYVMSEHMAGHTYEPPEGDIGYKRLLAPSRQAYATADGYVCTVLYTTKHWRSFFDLVGAKEKYQDDPRLASLAARTHHISELYAEVASYLKTKPTDYWLEQLTHLDIPVMPLHTLESLIHDPHLEAVGFFKHRIHPTEGPLVEMAGLGNWSRTPPVMNRPVPRLGEHTEEVLAEIIGQVGGHSAPALREG</sequence>
<dbReference type="InterPro" id="IPR050483">
    <property type="entry name" value="CoA-transferase_III_domain"/>
</dbReference>
<dbReference type="OrthoDB" id="5294844at2"/>
<reference evidence="2 3" key="1">
    <citation type="journal article" date="2019" name="Environ. Microbiol.">
        <title>Species interactions and distinct microbial communities in high Arctic permafrost affected cryosols are associated with the CH4 and CO2 gas fluxes.</title>
        <authorList>
            <person name="Altshuler I."/>
            <person name="Hamel J."/>
            <person name="Turney S."/>
            <person name="Magnuson E."/>
            <person name="Levesque R."/>
            <person name="Greer C."/>
            <person name="Whyte L.G."/>
        </authorList>
    </citation>
    <scope>NUCLEOTIDE SEQUENCE [LARGE SCALE GENOMIC DNA]</scope>
    <source>
        <strain evidence="2 3">S06.C</strain>
    </source>
</reference>
<gene>
    <name evidence="2" type="ORF">EAH82_10760</name>
</gene>
<name>A0A502DY52_9BURK</name>
<evidence type="ECO:0000256" key="1">
    <source>
        <dbReference type="ARBA" id="ARBA00022679"/>
    </source>
</evidence>
<keyword evidence="1 2" id="KW-0808">Transferase</keyword>
<accession>A0A502DY52</accession>
<proteinExistence type="predicted"/>
<dbReference type="GO" id="GO:0008410">
    <property type="term" value="F:CoA-transferase activity"/>
    <property type="evidence" value="ECO:0007669"/>
    <property type="project" value="TreeGrafter"/>
</dbReference>
<dbReference type="Gene3D" id="3.30.1540.10">
    <property type="entry name" value="formyl-coa transferase, domain 3"/>
    <property type="match status" value="1"/>
</dbReference>
<protein>
    <submittedName>
        <fullName evidence="2">CoA transferase</fullName>
    </submittedName>
</protein>
<comment type="caution">
    <text evidence="2">The sequence shown here is derived from an EMBL/GenBank/DDBJ whole genome shotgun (WGS) entry which is preliminary data.</text>
</comment>
<dbReference type="InterPro" id="IPR044855">
    <property type="entry name" value="CoA-Trfase_III_dom3_sf"/>
</dbReference>
<dbReference type="Pfam" id="PF02515">
    <property type="entry name" value="CoA_transf_3"/>
    <property type="match status" value="1"/>
</dbReference>
<dbReference type="InterPro" id="IPR003673">
    <property type="entry name" value="CoA-Trfase_fam_III"/>
</dbReference>
<evidence type="ECO:0000313" key="3">
    <source>
        <dbReference type="Proteomes" id="UP000319212"/>
    </source>
</evidence>
<dbReference type="InterPro" id="IPR023606">
    <property type="entry name" value="CoA-Trfase_III_dom_1_sf"/>
</dbReference>
<dbReference type="SUPFAM" id="SSF89796">
    <property type="entry name" value="CoA-transferase family III (CaiB/BaiF)"/>
    <property type="match status" value="1"/>
</dbReference>
<dbReference type="PANTHER" id="PTHR48207">
    <property type="entry name" value="SUCCINATE--HYDROXYMETHYLGLUTARATE COA-TRANSFERASE"/>
    <property type="match status" value="1"/>
</dbReference>
<dbReference type="EMBL" id="RCZI01000002">
    <property type="protein sequence ID" value="TPG29221.1"/>
    <property type="molecule type" value="Genomic_DNA"/>
</dbReference>
<evidence type="ECO:0000313" key="2">
    <source>
        <dbReference type="EMBL" id="TPG29221.1"/>
    </source>
</evidence>